<organism evidence="1 2">
    <name type="scientific">Microcystis aeruginosa Ma_QC_C_20070703_M131</name>
    <dbReference type="NCBI Taxonomy" id="2486263"/>
    <lineage>
        <taxon>Bacteria</taxon>
        <taxon>Bacillati</taxon>
        <taxon>Cyanobacteriota</taxon>
        <taxon>Cyanophyceae</taxon>
        <taxon>Oscillatoriophycideae</taxon>
        <taxon>Chroococcales</taxon>
        <taxon>Microcystaceae</taxon>
        <taxon>Microcystis</taxon>
    </lineage>
</organism>
<accession>A0A551YNE0</accession>
<protein>
    <submittedName>
        <fullName evidence="1">Uncharacterized protein</fullName>
    </submittedName>
</protein>
<reference evidence="1 2" key="1">
    <citation type="submission" date="2019-01" db="EMBL/GenBank/DDBJ databases">
        <title>Coherence of Microcystis species and biogeography revealed through population genomics.</title>
        <authorList>
            <person name="Perez-Carrascal O.M."/>
            <person name="Terrat Y."/>
            <person name="Giani A."/>
            <person name="Fortin N."/>
            <person name="Tromas N."/>
            <person name="Shapiro B.J."/>
        </authorList>
    </citation>
    <scope>NUCLEOTIDE SEQUENCE [LARGE SCALE GENOMIC DNA]</scope>
    <source>
        <strain evidence="1">Ma_QC_C_20070703_M131</strain>
    </source>
</reference>
<sequence>MSCQDSNLTSTVIIIPSLLSSNIYGNVLGQEMFLDEVSVNISS</sequence>
<dbReference type="EMBL" id="SFCA01000007">
    <property type="protein sequence ID" value="TRT62511.1"/>
    <property type="molecule type" value="Genomic_DNA"/>
</dbReference>
<comment type="caution">
    <text evidence="1">The sequence shown here is derived from an EMBL/GenBank/DDBJ whole genome shotgun (WGS) entry which is preliminary data.</text>
</comment>
<dbReference type="Proteomes" id="UP000316443">
    <property type="component" value="Unassembled WGS sequence"/>
</dbReference>
<proteinExistence type="predicted"/>
<evidence type="ECO:0000313" key="2">
    <source>
        <dbReference type="Proteomes" id="UP000316443"/>
    </source>
</evidence>
<dbReference type="AlphaFoldDB" id="A0A551YNE0"/>
<gene>
    <name evidence="1" type="ORF">EWV85_00405</name>
</gene>
<evidence type="ECO:0000313" key="1">
    <source>
        <dbReference type="EMBL" id="TRT62511.1"/>
    </source>
</evidence>
<name>A0A551YNE0_MICAE</name>